<dbReference type="SUPFAM" id="SSF53474">
    <property type="entry name" value="alpha/beta-Hydrolases"/>
    <property type="match status" value="1"/>
</dbReference>
<dbReference type="InterPro" id="IPR001375">
    <property type="entry name" value="Peptidase_S9_cat"/>
</dbReference>
<evidence type="ECO:0000259" key="8">
    <source>
        <dbReference type="Pfam" id="PF02897"/>
    </source>
</evidence>
<dbReference type="PRINTS" id="PR00862">
    <property type="entry name" value="PROLIGOPTASE"/>
</dbReference>
<dbReference type="InterPro" id="IPR029058">
    <property type="entry name" value="AB_hydrolase_fold"/>
</dbReference>
<comment type="caution">
    <text evidence="9">The sequence shown here is derived from an EMBL/GenBank/DDBJ whole genome shotgun (WGS) entry which is preliminary data.</text>
</comment>
<dbReference type="EMBL" id="JAGGMS010000001">
    <property type="protein sequence ID" value="MBP2181801.1"/>
    <property type="molecule type" value="Genomic_DNA"/>
</dbReference>
<dbReference type="Pfam" id="PF02897">
    <property type="entry name" value="Peptidase_S9_N"/>
    <property type="match status" value="1"/>
</dbReference>
<dbReference type="InterPro" id="IPR051167">
    <property type="entry name" value="Prolyl_oligopep/macrocyclase"/>
</dbReference>
<proteinExistence type="inferred from homology"/>
<keyword evidence="5 9" id="KW-0378">Hydrolase</keyword>
<dbReference type="Gene3D" id="2.130.10.120">
    <property type="entry name" value="Prolyl oligopeptidase, N-terminal domain"/>
    <property type="match status" value="1"/>
</dbReference>
<keyword evidence="4" id="KW-0645">Protease</keyword>
<dbReference type="SUPFAM" id="SSF50993">
    <property type="entry name" value="Peptidase/esterase 'gauge' domain"/>
    <property type="match status" value="1"/>
</dbReference>
<dbReference type="InterPro" id="IPR002470">
    <property type="entry name" value="Peptidase_S9A"/>
</dbReference>
<evidence type="ECO:0000313" key="9">
    <source>
        <dbReference type="EMBL" id="MBP2181801.1"/>
    </source>
</evidence>
<protein>
    <recommendedName>
        <fullName evidence="3">prolyl oligopeptidase</fullName>
        <ecNumber evidence="3">3.4.21.26</ecNumber>
    </recommendedName>
</protein>
<organism evidence="9 10">
    <name type="scientific">Amycolatopsis magusensis</name>
    <dbReference type="NCBI Taxonomy" id="882444"/>
    <lineage>
        <taxon>Bacteria</taxon>
        <taxon>Bacillati</taxon>
        <taxon>Actinomycetota</taxon>
        <taxon>Actinomycetes</taxon>
        <taxon>Pseudonocardiales</taxon>
        <taxon>Pseudonocardiaceae</taxon>
        <taxon>Amycolatopsis</taxon>
    </lineage>
</organism>
<comment type="similarity">
    <text evidence="2">Belongs to the peptidase S9A family.</text>
</comment>
<evidence type="ECO:0000256" key="2">
    <source>
        <dbReference type="ARBA" id="ARBA00005228"/>
    </source>
</evidence>
<accession>A0ABS4PQU0</accession>
<reference evidence="9 10" key="1">
    <citation type="submission" date="2021-03" db="EMBL/GenBank/DDBJ databases">
        <title>Sequencing the genomes of 1000 actinobacteria strains.</title>
        <authorList>
            <person name="Klenk H.-P."/>
        </authorList>
    </citation>
    <scope>NUCLEOTIDE SEQUENCE [LARGE SCALE GENOMIC DNA]</scope>
    <source>
        <strain evidence="9 10">DSM 45510</strain>
    </source>
</reference>
<evidence type="ECO:0000259" key="7">
    <source>
        <dbReference type="Pfam" id="PF00326"/>
    </source>
</evidence>
<dbReference type="EC" id="3.4.21.26" evidence="3"/>
<evidence type="ECO:0000256" key="3">
    <source>
        <dbReference type="ARBA" id="ARBA00011897"/>
    </source>
</evidence>
<keyword evidence="6" id="KW-0720">Serine protease</keyword>
<feature type="domain" description="Peptidase S9A N-terminal" evidence="8">
    <location>
        <begin position="7"/>
        <end position="391"/>
    </location>
</feature>
<name>A0ABS4PQU0_9PSEU</name>
<evidence type="ECO:0000256" key="4">
    <source>
        <dbReference type="ARBA" id="ARBA00022670"/>
    </source>
</evidence>
<dbReference type="RefSeq" id="WP_209665175.1">
    <property type="nucleotide sequence ID" value="NZ_JAGGMS010000001.1"/>
</dbReference>
<evidence type="ECO:0000256" key="1">
    <source>
        <dbReference type="ARBA" id="ARBA00001070"/>
    </source>
</evidence>
<dbReference type="InterPro" id="IPR002471">
    <property type="entry name" value="Pept_S9_AS"/>
</dbReference>
<dbReference type="PANTHER" id="PTHR42881:SF2">
    <property type="entry name" value="PROLYL ENDOPEPTIDASE"/>
    <property type="match status" value="1"/>
</dbReference>
<evidence type="ECO:0000256" key="6">
    <source>
        <dbReference type="ARBA" id="ARBA00022825"/>
    </source>
</evidence>
<keyword evidence="10" id="KW-1185">Reference proteome</keyword>
<gene>
    <name evidence="9" type="ORF">JOM49_003327</name>
</gene>
<dbReference type="GO" id="GO:0004252">
    <property type="term" value="F:serine-type endopeptidase activity"/>
    <property type="evidence" value="ECO:0007669"/>
    <property type="project" value="UniProtKB-EC"/>
</dbReference>
<dbReference type="Pfam" id="PF00326">
    <property type="entry name" value="Peptidase_S9"/>
    <property type="match status" value="1"/>
</dbReference>
<dbReference type="InterPro" id="IPR023302">
    <property type="entry name" value="Pept_S9A_N"/>
</dbReference>
<dbReference type="PROSITE" id="PS00708">
    <property type="entry name" value="PRO_ENDOPEP_SER"/>
    <property type="match status" value="1"/>
</dbReference>
<evidence type="ECO:0000313" key="10">
    <source>
        <dbReference type="Proteomes" id="UP000741013"/>
    </source>
</evidence>
<dbReference type="PANTHER" id="PTHR42881">
    <property type="entry name" value="PROLYL ENDOPEPTIDASE"/>
    <property type="match status" value="1"/>
</dbReference>
<sequence>MKPGDLVEELHGHRVADPFRALEDAGHPSTTTWLAAQQQRAEDLLAGLPGRDEFAGLLRGLVAGPTESPVKTRGGRRFRVGRADAADRWRLQVSDEPDAPWRPAVTPGQLDSGAVVRRWTPSPGGRLLAIQVTTGGSENSTPLSVVDIDSGQAVERSPLTRYSPVEWTGDERAYFYVRRHLGGRGTGVYRHEVGRDPATDLRLIGDDDPMTRYHLRLWHDRWLVVGVRHGTARGARLLCADLAAGPELRPVPLAGSSASGVLIDSAGRLLATSTEDAEFGRLLIAGPERGGWERWRELLPEQPPAVLTAVDLAGGPGAERLVALYTVDGYSRVTVHDAETGALVREAVLPGHGTVSAINPTEDPDVLALSYTDWATALSVWLFDTRTGQVHPADPGSAGLRRRIHVHRTTYRSFDGTEVPLTILDSAQGEDADRPKPTVLTCYGGFGISFRPSFQPDGLTWVLAGGAMAIAAVRGGGDRGRGWHREGAGVNKLTAIRDLEAAADWLVAEGWTEHRGLALLGGSNGGMVVTSAAVRRPAAYAALAVAGAPLDMVRYERWGLGRAWREEYGSAADPVALASLLSYSPYHNVDPARGPFPAVLFSAGSEDSRVDPVHSRKMAALLQSTMDNSGGGPVLLRVVDGGGHVGGGPDADRLAVDMLAFLAEHTGLVPGAGS</sequence>
<comment type="catalytic activity">
    <reaction evidence="1">
        <text>Hydrolysis of Pro-|-Xaa &gt;&gt; Ala-|-Xaa in oligopeptides.</text>
        <dbReference type="EC" id="3.4.21.26"/>
    </reaction>
</comment>
<dbReference type="Gene3D" id="3.40.50.1820">
    <property type="entry name" value="alpha/beta hydrolase"/>
    <property type="match status" value="1"/>
</dbReference>
<evidence type="ECO:0000256" key="5">
    <source>
        <dbReference type="ARBA" id="ARBA00022801"/>
    </source>
</evidence>
<dbReference type="Proteomes" id="UP000741013">
    <property type="component" value="Unassembled WGS sequence"/>
</dbReference>
<feature type="domain" description="Peptidase S9 prolyl oligopeptidase catalytic" evidence="7">
    <location>
        <begin position="461"/>
        <end position="667"/>
    </location>
</feature>